<sequence length="73" mass="8599">MKPRKAGHPTELREAKQLAVHWHKQAKTLDSGVEEMKGIAKNWRTEAHSYKEMCKRYEKQSKLLGLVIRWPND</sequence>
<evidence type="ECO:0008006" key="3">
    <source>
        <dbReference type="Google" id="ProtNLM"/>
    </source>
</evidence>
<accession>A0AB73NKX3</accession>
<name>A0AB73NKX3_YERKR</name>
<gene>
    <name evidence="1" type="ORF">CBW52_09565</name>
</gene>
<proteinExistence type="predicted"/>
<protein>
    <recommendedName>
        <fullName evidence="3">ANR family transcriptional regulator</fullName>
    </recommendedName>
</protein>
<organism evidence="1 2">
    <name type="scientific">Yersinia kristensenii</name>
    <dbReference type="NCBI Taxonomy" id="28152"/>
    <lineage>
        <taxon>Bacteria</taxon>
        <taxon>Pseudomonadati</taxon>
        <taxon>Pseudomonadota</taxon>
        <taxon>Gammaproteobacteria</taxon>
        <taxon>Enterobacterales</taxon>
        <taxon>Yersiniaceae</taxon>
        <taxon>Yersinia</taxon>
    </lineage>
</organism>
<keyword evidence="2" id="KW-1185">Reference proteome</keyword>
<dbReference type="Proteomes" id="UP000195840">
    <property type="component" value="Unassembled WGS sequence"/>
</dbReference>
<dbReference type="RefSeq" id="WP_049555970.1">
    <property type="nucleotide sequence ID" value="NZ_CABHXV010000078.1"/>
</dbReference>
<evidence type="ECO:0000313" key="1">
    <source>
        <dbReference type="EMBL" id="OVZ81325.1"/>
    </source>
</evidence>
<comment type="caution">
    <text evidence="1">The sequence shown here is derived from an EMBL/GenBank/DDBJ whole genome shotgun (WGS) entry which is preliminary data.</text>
</comment>
<dbReference type="AlphaFoldDB" id="A0AB73NKX3"/>
<reference evidence="1 2" key="1">
    <citation type="submission" date="2017-05" db="EMBL/GenBank/DDBJ databases">
        <title>Whole genome sequencing of Yersinia kristensenii.</title>
        <authorList>
            <person name="Campioni F."/>
        </authorList>
    </citation>
    <scope>NUCLEOTIDE SEQUENCE [LARGE SCALE GENOMIC DNA]</scope>
    <source>
        <strain evidence="1 2">CFSAN060538</strain>
    </source>
</reference>
<evidence type="ECO:0000313" key="2">
    <source>
        <dbReference type="Proteomes" id="UP000195840"/>
    </source>
</evidence>
<dbReference type="EMBL" id="NHOG01000009">
    <property type="protein sequence ID" value="OVZ81325.1"/>
    <property type="molecule type" value="Genomic_DNA"/>
</dbReference>